<dbReference type="PANTHER" id="PTHR23301">
    <property type="entry name" value="CHITIN BINDING PERITROPHIN-A"/>
    <property type="match status" value="1"/>
</dbReference>
<dbReference type="InterPro" id="IPR036508">
    <property type="entry name" value="Chitin-bd_dom_sf"/>
</dbReference>
<feature type="domain" description="Chitin-binding type-2" evidence="7">
    <location>
        <begin position="625"/>
        <end position="681"/>
    </location>
</feature>
<dbReference type="PANTHER" id="PTHR23301:SF106">
    <property type="entry name" value="CHITIN-BINDING TYPE-2 DOMAIN-CONTAINING PROTEIN-RELATED"/>
    <property type="match status" value="1"/>
</dbReference>
<protein>
    <submittedName>
        <fullName evidence="9">Uncharacterized protein LOC101857470</fullName>
    </submittedName>
</protein>
<feature type="domain" description="Chitin-binding type-2" evidence="7">
    <location>
        <begin position="155"/>
        <end position="211"/>
    </location>
</feature>
<keyword evidence="5" id="KW-0325">Glycoprotein</keyword>
<dbReference type="SUPFAM" id="SSF57625">
    <property type="entry name" value="Invertebrate chitin-binding proteins"/>
    <property type="match status" value="11"/>
</dbReference>
<feature type="chain" id="PRO_5045431452" evidence="6">
    <location>
        <begin position="20"/>
        <end position="797"/>
    </location>
</feature>
<dbReference type="GeneID" id="101857470"/>
<feature type="domain" description="Chitin-binding type-2" evidence="7">
    <location>
        <begin position="558"/>
        <end position="614"/>
    </location>
</feature>
<reference evidence="9" key="1">
    <citation type="submission" date="2025-08" db="UniProtKB">
        <authorList>
            <consortium name="RefSeq"/>
        </authorList>
    </citation>
    <scope>IDENTIFICATION</scope>
</reference>
<evidence type="ECO:0000256" key="3">
    <source>
        <dbReference type="ARBA" id="ARBA00022737"/>
    </source>
</evidence>
<organism evidence="8 9">
    <name type="scientific">Aplysia californica</name>
    <name type="common">California sea hare</name>
    <dbReference type="NCBI Taxonomy" id="6500"/>
    <lineage>
        <taxon>Eukaryota</taxon>
        <taxon>Metazoa</taxon>
        <taxon>Spiralia</taxon>
        <taxon>Lophotrochozoa</taxon>
        <taxon>Mollusca</taxon>
        <taxon>Gastropoda</taxon>
        <taxon>Heterobranchia</taxon>
        <taxon>Euthyneura</taxon>
        <taxon>Tectipleura</taxon>
        <taxon>Aplysiida</taxon>
        <taxon>Aplysioidea</taxon>
        <taxon>Aplysiidae</taxon>
        <taxon>Aplysia</taxon>
    </lineage>
</organism>
<evidence type="ECO:0000256" key="1">
    <source>
        <dbReference type="ARBA" id="ARBA00022669"/>
    </source>
</evidence>
<dbReference type="RefSeq" id="XP_035824328.1">
    <property type="nucleotide sequence ID" value="XM_035968435.1"/>
</dbReference>
<keyword evidence="8" id="KW-1185">Reference proteome</keyword>
<keyword evidence="4" id="KW-1015">Disulfide bond</keyword>
<evidence type="ECO:0000256" key="6">
    <source>
        <dbReference type="SAM" id="SignalP"/>
    </source>
</evidence>
<feature type="domain" description="Chitin-binding type-2" evidence="7">
    <location>
        <begin position="20"/>
        <end position="76"/>
    </location>
</feature>
<gene>
    <name evidence="9" type="primary">LOC101857470</name>
</gene>
<dbReference type="InterPro" id="IPR051940">
    <property type="entry name" value="Chitin_bind-dev_reg"/>
</dbReference>
<dbReference type="Proteomes" id="UP000694888">
    <property type="component" value="Unplaced"/>
</dbReference>
<keyword evidence="2 6" id="KW-0732">Signal</keyword>
<name>A0ABM1VPI6_APLCA</name>
<dbReference type="PROSITE" id="PS50940">
    <property type="entry name" value="CHIT_BIND_II"/>
    <property type="match status" value="11"/>
</dbReference>
<evidence type="ECO:0000256" key="2">
    <source>
        <dbReference type="ARBA" id="ARBA00022729"/>
    </source>
</evidence>
<evidence type="ECO:0000256" key="5">
    <source>
        <dbReference type="ARBA" id="ARBA00023180"/>
    </source>
</evidence>
<dbReference type="Pfam" id="PF01607">
    <property type="entry name" value="CBM_14"/>
    <property type="match status" value="11"/>
</dbReference>
<keyword evidence="3" id="KW-0677">Repeat</keyword>
<dbReference type="Gene3D" id="2.170.140.10">
    <property type="entry name" value="Chitin binding domain"/>
    <property type="match status" value="11"/>
</dbReference>
<accession>A0ABM1VPI6</accession>
<feature type="domain" description="Chitin-binding type-2" evidence="7">
    <location>
        <begin position="424"/>
        <end position="480"/>
    </location>
</feature>
<sequence length="797" mass="85882">MASMLLYVVLIIIVGTALSKERCDVQYGFTRDPSRCDTYRLCSNGLVVSSARCQDGFLFDNSTKRCKEPGQVQCDTGSSSRRDDSKVGQPCDVSYGFTRDPSRCDAFLLCSNGVVVRTAKCQEGNWFDNSTKMCKYSYQVQCDIGSTRQNDSTVGQPCDVYSGKTQDPSRCDTFLLCSRGLVVSSTKCQEGFLFDNSTKVCRPRDQVQCDIGSSRTNGSTVGEPCAVSYGFTSDPTRCDMYQLCSEGVVVGSARCQDGFLFDNSTKRCKEPGQVQCDTGSSSGKTGSTVGQPCDVISGYTSDPSRCDTFLLCSGGLVVSSTKCRYEFFFDNSTKVCRPPNQVRCHNGSTGTSGSKVGETCDVFSGYTQDPSRCDTFLLCSRGQVVSSTKCGEGFLFDNSTKACRPRDQVQCDIGSSTTIGSKVGETCDVFSGYTQDPSRCDTYLLCSRGLVVSSTKCGDGFLFDNSTKACRPRDQVRCDIGSSTTIGSKVGETCDVFSGYTQEPSRCDTFLLCSRGLVVSSTKCGDGFLFDNSTKACRPRDQVRCDIGSSTTSGSKVGETCDVFSGYTQDPSRCDTYLLCSRGLVVSSTKCGDGFLFDNSTKACRPRDQVRCDIGSSTTIGSKVGETCDVFSGYTQDPSRCDTFLLCSRGQVVSSTKCGDGFLFDNSTKACRPRDQVRCDIGSSKTIGSKVGETCDVFSGYTQDPSRCDTFLLCSRGLVVSSTKCGDGFLFDNSTKACRPRDQVQCDIGSSRTNPTVGGLCDVATGFTRDSSRCDAFLLCANGVVVRTAMSGRVLVR</sequence>
<evidence type="ECO:0000313" key="9">
    <source>
        <dbReference type="RefSeq" id="XP_035824328.1"/>
    </source>
</evidence>
<keyword evidence="1" id="KW-0147">Chitin-binding</keyword>
<proteinExistence type="predicted"/>
<evidence type="ECO:0000313" key="8">
    <source>
        <dbReference type="Proteomes" id="UP000694888"/>
    </source>
</evidence>
<dbReference type="SMART" id="SM00494">
    <property type="entry name" value="ChtBD2"/>
    <property type="match status" value="11"/>
</dbReference>
<feature type="domain" description="Chitin-binding type-2" evidence="7">
    <location>
        <begin position="692"/>
        <end position="748"/>
    </location>
</feature>
<feature type="domain" description="Chitin-binding type-2" evidence="7">
    <location>
        <begin position="290"/>
        <end position="346"/>
    </location>
</feature>
<feature type="domain" description="Chitin-binding type-2" evidence="7">
    <location>
        <begin position="491"/>
        <end position="547"/>
    </location>
</feature>
<evidence type="ECO:0000259" key="7">
    <source>
        <dbReference type="PROSITE" id="PS50940"/>
    </source>
</evidence>
<evidence type="ECO:0000256" key="4">
    <source>
        <dbReference type="ARBA" id="ARBA00023157"/>
    </source>
</evidence>
<feature type="domain" description="Chitin-binding type-2" evidence="7">
    <location>
        <begin position="222"/>
        <end position="278"/>
    </location>
</feature>
<feature type="signal peptide" evidence="6">
    <location>
        <begin position="1"/>
        <end position="19"/>
    </location>
</feature>
<feature type="domain" description="Chitin-binding type-2" evidence="7">
    <location>
        <begin position="357"/>
        <end position="413"/>
    </location>
</feature>
<feature type="domain" description="Chitin-binding type-2" evidence="7">
    <location>
        <begin position="88"/>
        <end position="144"/>
    </location>
</feature>
<dbReference type="InterPro" id="IPR002557">
    <property type="entry name" value="Chitin-bd_dom"/>
</dbReference>